<organism evidence="2 3">
    <name type="scientific">Hymenobacter rigui</name>
    <dbReference type="NCBI Taxonomy" id="334424"/>
    <lineage>
        <taxon>Bacteria</taxon>
        <taxon>Pseudomonadati</taxon>
        <taxon>Bacteroidota</taxon>
        <taxon>Cytophagia</taxon>
        <taxon>Cytophagales</taxon>
        <taxon>Hymenobacteraceae</taxon>
        <taxon>Hymenobacter</taxon>
    </lineage>
</organism>
<feature type="transmembrane region" description="Helical" evidence="1">
    <location>
        <begin position="41"/>
        <end position="59"/>
    </location>
</feature>
<evidence type="ECO:0000313" key="2">
    <source>
        <dbReference type="EMBL" id="RSK47486.1"/>
    </source>
</evidence>
<keyword evidence="1" id="KW-0812">Transmembrane</keyword>
<dbReference type="PROSITE" id="PS51257">
    <property type="entry name" value="PROKAR_LIPOPROTEIN"/>
    <property type="match status" value="1"/>
</dbReference>
<reference evidence="2 3" key="1">
    <citation type="submission" date="2018-12" db="EMBL/GenBank/DDBJ databases">
        <authorList>
            <person name="Feng G."/>
            <person name="Zhu H."/>
        </authorList>
    </citation>
    <scope>NUCLEOTIDE SEQUENCE [LARGE SCALE GENOMIC DNA]</scope>
    <source>
        <strain evidence="2 3">KCTC 12533</strain>
    </source>
</reference>
<gene>
    <name evidence="2" type="ORF">EI291_14605</name>
</gene>
<name>A0A3R9PA03_9BACT</name>
<keyword evidence="1" id="KW-0472">Membrane</keyword>
<keyword evidence="1" id="KW-1133">Transmembrane helix</keyword>
<evidence type="ECO:0000256" key="1">
    <source>
        <dbReference type="SAM" id="Phobius"/>
    </source>
</evidence>
<feature type="transmembrane region" description="Helical" evidence="1">
    <location>
        <begin position="15"/>
        <end position="34"/>
    </location>
</feature>
<sequence>MSFSRGQDDFQEGSYLLIFFSLSLGFCGLVAGCFSRKFGHVLAILLGLAPVGVLAFFIYEVSGHSTRAVSPADQQAAEEQEQARIKARRAALTRAALAQRQAIARAHPYAGRDSTQPYYTADQMPSLTGKPEFRPEQRESYRELAHLLSRSATPHLDPTELQPDTIPVGFIVGPYGGIFQAQIQYGEIPETGAHTRAEAAVLQAVEELPLLHPGRMNGQPVSVRILVLVPVPASH</sequence>
<evidence type="ECO:0000313" key="3">
    <source>
        <dbReference type="Proteomes" id="UP000273500"/>
    </source>
</evidence>
<proteinExistence type="predicted"/>
<dbReference type="Proteomes" id="UP000273500">
    <property type="component" value="Unassembled WGS sequence"/>
</dbReference>
<dbReference type="RefSeq" id="WP_125421336.1">
    <property type="nucleotide sequence ID" value="NZ_RWIT01000008.1"/>
</dbReference>
<dbReference type="AlphaFoldDB" id="A0A3R9PA03"/>
<protein>
    <recommendedName>
        <fullName evidence="4">TonB C-terminal domain-containing protein</fullName>
    </recommendedName>
</protein>
<accession>A0A3R9PA03</accession>
<keyword evidence="3" id="KW-1185">Reference proteome</keyword>
<dbReference type="EMBL" id="RWIT01000008">
    <property type="protein sequence ID" value="RSK47486.1"/>
    <property type="molecule type" value="Genomic_DNA"/>
</dbReference>
<evidence type="ECO:0008006" key="4">
    <source>
        <dbReference type="Google" id="ProtNLM"/>
    </source>
</evidence>
<comment type="caution">
    <text evidence="2">The sequence shown here is derived from an EMBL/GenBank/DDBJ whole genome shotgun (WGS) entry which is preliminary data.</text>
</comment>